<feature type="region of interest" description="Disordered" evidence="1">
    <location>
        <begin position="37"/>
        <end position="56"/>
    </location>
</feature>
<feature type="compositionally biased region" description="Basic and acidic residues" evidence="1">
    <location>
        <begin position="41"/>
        <end position="56"/>
    </location>
</feature>
<keyword evidence="3" id="KW-1185">Reference proteome</keyword>
<proteinExistence type="predicted"/>
<reference evidence="3" key="1">
    <citation type="journal article" date="2019" name="Int. J. Syst. Evol. Microbiol.">
        <title>The Global Catalogue of Microorganisms (GCM) 10K type strain sequencing project: providing services to taxonomists for standard genome sequencing and annotation.</title>
        <authorList>
            <consortium name="The Broad Institute Genomics Platform"/>
            <consortium name="The Broad Institute Genome Sequencing Center for Infectious Disease"/>
            <person name="Wu L."/>
            <person name="Ma J."/>
        </authorList>
    </citation>
    <scope>NUCLEOTIDE SEQUENCE [LARGE SCALE GENOMIC DNA]</scope>
    <source>
        <strain evidence="3">KCTC 52438</strain>
    </source>
</reference>
<evidence type="ECO:0000313" key="2">
    <source>
        <dbReference type="EMBL" id="MFC3151309.1"/>
    </source>
</evidence>
<evidence type="ECO:0000313" key="3">
    <source>
        <dbReference type="Proteomes" id="UP001595476"/>
    </source>
</evidence>
<name>A0ABV7HBM0_9GAMM</name>
<dbReference type="Proteomes" id="UP001595476">
    <property type="component" value="Unassembled WGS sequence"/>
</dbReference>
<sequence length="56" mass="6691">MCSTPKSHRRPFSSWHPNKEDELTFSVDAMKRFTETANRVQEQKAQRQKKPEENQD</sequence>
<organism evidence="2 3">
    <name type="scientific">Litoribrevibacter euphylliae</name>
    <dbReference type="NCBI Taxonomy" id="1834034"/>
    <lineage>
        <taxon>Bacteria</taxon>
        <taxon>Pseudomonadati</taxon>
        <taxon>Pseudomonadota</taxon>
        <taxon>Gammaproteobacteria</taxon>
        <taxon>Oceanospirillales</taxon>
        <taxon>Oceanospirillaceae</taxon>
        <taxon>Litoribrevibacter</taxon>
    </lineage>
</organism>
<dbReference type="EMBL" id="JBHRSZ010000004">
    <property type="protein sequence ID" value="MFC3151309.1"/>
    <property type="molecule type" value="Genomic_DNA"/>
</dbReference>
<evidence type="ECO:0000256" key="1">
    <source>
        <dbReference type="SAM" id="MobiDB-lite"/>
    </source>
</evidence>
<accession>A0ABV7HBM0</accession>
<gene>
    <name evidence="2" type="ORF">ACFOEK_09755</name>
</gene>
<dbReference type="RefSeq" id="WP_386719831.1">
    <property type="nucleotide sequence ID" value="NZ_JBHRSZ010000004.1"/>
</dbReference>
<protein>
    <submittedName>
        <fullName evidence="2">Uncharacterized protein</fullName>
    </submittedName>
</protein>
<comment type="caution">
    <text evidence="2">The sequence shown here is derived from an EMBL/GenBank/DDBJ whole genome shotgun (WGS) entry which is preliminary data.</text>
</comment>